<dbReference type="STRING" id="383372.Rcas_0426"/>
<evidence type="ECO:0000313" key="3">
    <source>
        <dbReference type="Proteomes" id="UP000000263"/>
    </source>
</evidence>
<sequence>MHLAMLAVGRAGRRLAHPNPDAHGARPMRAVLVTSIRRHPPYSRESVSHLHASARSVRLAHPNPDTHGARPMRAVLVTSIRRHPSHPRESVSHLNAWTQKEAK</sequence>
<protein>
    <submittedName>
        <fullName evidence="2">Uncharacterized protein</fullName>
    </submittedName>
</protein>
<dbReference type="HOGENOM" id="CLU_2261709_0_0_0"/>
<evidence type="ECO:0000256" key="1">
    <source>
        <dbReference type="SAM" id="MobiDB-lite"/>
    </source>
</evidence>
<reference evidence="2 3" key="1">
    <citation type="submission" date="2007-08" db="EMBL/GenBank/DDBJ databases">
        <title>Complete sequence of Roseiflexus castenholzii DSM 13941.</title>
        <authorList>
            <consortium name="US DOE Joint Genome Institute"/>
            <person name="Copeland A."/>
            <person name="Lucas S."/>
            <person name="Lapidus A."/>
            <person name="Barry K."/>
            <person name="Glavina del Rio T."/>
            <person name="Dalin E."/>
            <person name="Tice H."/>
            <person name="Pitluck S."/>
            <person name="Thompson L.S."/>
            <person name="Brettin T."/>
            <person name="Bruce D."/>
            <person name="Detter J.C."/>
            <person name="Han C."/>
            <person name="Tapia R."/>
            <person name="Schmutz J."/>
            <person name="Larimer F."/>
            <person name="Land M."/>
            <person name="Hauser L."/>
            <person name="Kyrpides N."/>
            <person name="Mikhailova N."/>
            <person name="Bryant D.A."/>
            <person name="Hanada S."/>
            <person name="Tsukatani Y."/>
            <person name="Richardson P."/>
        </authorList>
    </citation>
    <scope>NUCLEOTIDE SEQUENCE [LARGE SCALE GENOMIC DNA]</scope>
    <source>
        <strain evidence="3">DSM 13941 / HLO8</strain>
    </source>
</reference>
<dbReference type="KEGG" id="rca:Rcas_0426"/>
<organism evidence="2 3">
    <name type="scientific">Roseiflexus castenholzii (strain DSM 13941 / HLO8)</name>
    <dbReference type="NCBI Taxonomy" id="383372"/>
    <lineage>
        <taxon>Bacteria</taxon>
        <taxon>Bacillati</taxon>
        <taxon>Chloroflexota</taxon>
        <taxon>Chloroflexia</taxon>
        <taxon>Chloroflexales</taxon>
        <taxon>Roseiflexineae</taxon>
        <taxon>Roseiflexaceae</taxon>
        <taxon>Roseiflexus</taxon>
    </lineage>
</organism>
<accession>A7NGH0</accession>
<feature type="region of interest" description="Disordered" evidence="1">
    <location>
        <begin position="1"/>
        <end position="26"/>
    </location>
</feature>
<name>A7NGH0_ROSCS</name>
<feature type="region of interest" description="Disordered" evidence="1">
    <location>
        <begin position="81"/>
        <end position="103"/>
    </location>
</feature>
<proteinExistence type="predicted"/>
<gene>
    <name evidence="2" type="ordered locus">Rcas_0426</name>
</gene>
<dbReference type="Proteomes" id="UP000000263">
    <property type="component" value="Chromosome"/>
</dbReference>
<dbReference type="AlphaFoldDB" id="A7NGH0"/>
<feature type="compositionally biased region" description="Polar residues" evidence="1">
    <location>
        <begin position="92"/>
        <end position="103"/>
    </location>
</feature>
<dbReference type="EMBL" id="CP000804">
    <property type="protein sequence ID" value="ABU56557.1"/>
    <property type="molecule type" value="Genomic_DNA"/>
</dbReference>
<evidence type="ECO:0000313" key="2">
    <source>
        <dbReference type="EMBL" id="ABU56557.1"/>
    </source>
</evidence>
<keyword evidence="3" id="KW-1185">Reference proteome</keyword>